<dbReference type="InterPro" id="IPR039425">
    <property type="entry name" value="RNA_pol_sigma-70-like"/>
</dbReference>
<dbReference type="SUPFAM" id="SSF88659">
    <property type="entry name" value="Sigma3 and sigma4 domains of RNA polymerase sigma factors"/>
    <property type="match status" value="1"/>
</dbReference>
<dbReference type="AlphaFoldDB" id="A0AA37SP27"/>
<evidence type="ECO:0000256" key="1">
    <source>
        <dbReference type="ARBA" id="ARBA00010641"/>
    </source>
</evidence>
<dbReference type="Gene3D" id="1.10.10.10">
    <property type="entry name" value="Winged helix-like DNA-binding domain superfamily/Winged helix DNA-binding domain"/>
    <property type="match status" value="1"/>
</dbReference>
<dbReference type="GO" id="GO:0006352">
    <property type="term" value="P:DNA-templated transcription initiation"/>
    <property type="evidence" value="ECO:0007669"/>
    <property type="project" value="InterPro"/>
</dbReference>
<dbReference type="Pfam" id="PF08281">
    <property type="entry name" value="Sigma70_r4_2"/>
    <property type="match status" value="1"/>
</dbReference>
<dbReference type="InterPro" id="IPR013324">
    <property type="entry name" value="RNA_pol_sigma_r3/r4-like"/>
</dbReference>
<evidence type="ECO:0000313" key="9">
    <source>
        <dbReference type="Proteomes" id="UP001156666"/>
    </source>
</evidence>
<dbReference type="PANTHER" id="PTHR43133:SF8">
    <property type="entry name" value="RNA POLYMERASE SIGMA FACTOR HI_1459-RELATED"/>
    <property type="match status" value="1"/>
</dbReference>
<dbReference type="CDD" id="cd06171">
    <property type="entry name" value="Sigma70_r4"/>
    <property type="match status" value="1"/>
</dbReference>
<dbReference type="RefSeq" id="WP_235294104.1">
    <property type="nucleotide sequence ID" value="NZ_BSOH01000011.1"/>
</dbReference>
<keyword evidence="9" id="KW-1185">Reference proteome</keyword>
<feature type="domain" description="RNA polymerase sigma factor 70 region 4 type 2" evidence="7">
    <location>
        <begin position="121"/>
        <end position="171"/>
    </location>
</feature>
<dbReference type="GO" id="GO:0016987">
    <property type="term" value="F:sigma factor activity"/>
    <property type="evidence" value="ECO:0007669"/>
    <property type="project" value="UniProtKB-KW"/>
</dbReference>
<dbReference type="SUPFAM" id="SSF88946">
    <property type="entry name" value="Sigma2 domain of RNA polymerase sigma factors"/>
    <property type="match status" value="1"/>
</dbReference>
<dbReference type="InterPro" id="IPR014284">
    <property type="entry name" value="RNA_pol_sigma-70_dom"/>
</dbReference>
<proteinExistence type="inferred from homology"/>
<dbReference type="Gene3D" id="1.10.1740.10">
    <property type="match status" value="1"/>
</dbReference>
<dbReference type="PANTHER" id="PTHR43133">
    <property type="entry name" value="RNA POLYMERASE ECF-TYPE SIGMA FACTO"/>
    <property type="match status" value="1"/>
</dbReference>
<reference evidence="8" key="1">
    <citation type="journal article" date="2014" name="Int. J. Syst. Evol. Microbiol.">
        <title>Complete genome sequence of Corynebacterium casei LMG S-19264T (=DSM 44701T), isolated from a smear-ripened cheese.</title>
        <authorList>
            <consortium name="US DOE Joint Genome Institute (JGI-PGF)"/>
            <person name="Walter F."/>
            <person name="Albersmeier A."/>
            <person name="Kalinowski J."/>
            <person name="Ruckert C."/>
        </authorList>
    </citation>
    <scope>NUCLEOTIDE SEQUENCE</scope>
    <source>
        <strain evidence="8">NBRC 108769</strain>
    </source>
</reference>
<name>A0AA37SP27_9BACT</name>
<evidence type="ECO:0000256" key="5">
    <source>
        <dbReference type="ARBA" id="ARBA00023163"/>
    </source>
</evidence>
<dbReference type="GO" id="GO:0000428">
    <property type="term" value="C:DNA-directed RNA polymerase complex"/>
    <property type="evidence" value="ECO:0007669"/>
    <property type="project" value="UniProtKB-KW"/>
</dbReference>
<dbReference type="Proteomes" id="UP001156666">
    <property type="component" value="Unassembled WGS sequence"/>
</dbReference>
<dbReference type="Pfam" id="PF04542">
    <property type="entry name" value="Sigma70_r2"/>
    <property type="match status" value="1"/>
</dbReference>
<feature type="domain" description="RNA polymerase sigma-70 region 2" evidence="6">
    <location>
        <begin position="22"/>
        <end position="87"/>
    </location>
</feature>
<gene>
    <name evidence="8" type="ORF">GCM10007940_20100</name>
</gene>
<keyword evidence="4" id="KW-0238">DNA-binding</keyword>
<keyword evidence="2" id="KW-0805">Transcription regulation</keyword>
<keyword evidence="8" id="KW-0240">DNA-directed RNA polymerase</keyword>
<dbReference type="NCBIfam" id="TIGR02937">
    <property type="entry name" value="sigma70-ECF"/>
    <property type="match status" value="1"/>
</dbReference>
<dbReference type="GO" id="GO:0003677">
    <property type="term" value="F:DNA binding"/>
    <property type="evidence" value="ECO:0007669"/>
    <property type="project" value="UniProtKB-KW"/>
</dbReference>
<dbReference type="EMBL" id="BSOH01000011">
    <property type="protein sequence ID" value="GLR17395.1"/>
    <property type="molecule type" value="Genomic_DNA"/>
</dbReference>
<dbReference type="InterPro" id="IPR036388">
    <property type="entry name" value="WH-like_DNA-bd_sf"/>
</dbReference>
<evidence type="ECO:0000256" key="4">
    <source>
        <dbReference type="ARBA" id="ARBA00023125"/>
    </source>
</evidence>
<dbReference type="InterPro" id="IPR013325">
    <property type="entry name" value="RNA_pol_sigma_r2"/>
</dbReference>
<comment type="caution">
    <text evidence="8">The sequence shown here is derived from an EMBL/GenBank/DDBJ whole genome shotgun (WGS) entry which is preliminary data.</text>
</comment>
<comment type="similarity">
    <text evidence="1">Belongs to the sigma-70 factor family. ECF subfamily.</text>
</comment>
<organism evidence="8 9">
    <name type="scientific">Portibacter lacus</name>
    <dbReference type="NCBI Taxonomy" id="1099794"/>
    <lineage>
        <taxon>Bacteria</taxon>
        <taxon>Pseudomonadati</taxon>
        <taxon>Bacteroidota</taxon>
        <taxon>Saprospiria</taxon>
        <taxon>Saprospirales</taxon>
        <taxon>Haliscomenobacteraceae</taxon>
        <taxon>Portibacter</taxon>
    </lineage>
</organism>
<evidence type="ECO:0000313" key="8">
    <source>
        <dbReference type="EMBL" id="GLR17395.1"/>
    </source>
</evidence>
<sequence length="182" mass="21549">MQSDNELIQLVQAGDSGKVGVLYERHKKDLFYYFYRMTNDKLKSEDLVQNTFLKVLRFSHHFKKEQQFNYWLYSIGRNVFLDTVNKKDVLKNSATEDALYNHKDTESIIDSAMEKEEKHEMLHIALNRLDPKKKEAIVLSRFQGLKYKDIATLTNSTETNIKSRIRRGIEDLKIIMNKLELR</sequence>
<dbReference type="InterPro" id="IPR007627">
    <property type="entry name" value="RNA_pol_sigma70_r2"/>
</dbReference>
<evidence type="ECO:0000259" key="6">
    <source>
        <dbReference type="Pfam" id="PF04542"/>
    </source>
</evidence>
<reference evidence="8" key="2">
    <citation type="submission" date="2023-01" db="EMBL/GenBank/DDBJ databases">
        <title>Draft genome sequence of Portibacter lacus strain NBRC 108769.</title>
        <authorList>
            <person name="Sun Q."/>
            <person name="Mori K."/>
        </authorList>
    </citation>
    <scope>NUCLEOTIDE SEQUENCE</scope>
    <source>
        <strain evidence="8">NBRC 108769</strain>
    </source>
</reference>
<protein>
    <submittedName>
        <fullName evidence="8">DNA-directed RNA polymerase sigma-70 factor</fullName>
    </submittedName>
</protein>
<keyword evidence="5" id="KW-0804">Transcription</keyword>
<keyword evidence="3" id="KW-0731">Sigma factor</keyword>
<dbReference type="InterPro" id="IPR013249">
    <property type="entry name" value="RNA_pol_sigma70_r4_t2"/>
</dbReference>
<evidence type="ECO:0000256" key="3">
    <source>
        <dbReference type="ARBA" id="ARBA00023082"/>
    </source>
</evidence>
<evidence type="ECO:0000259" key="7">
    <source>
        <dbReference type="Pfam" id="PF08281"/>
    </source>
</evidence>
<evidence type="ECO:0000256" key="2">
    <source>
        <dbReference type="ARBA" id="ARBA00023015"/>
    </source>
</evidence>
<accession>A0AA37SP27</accession>